<evidence type="ECO:0000313" key="3">
    <source>
        <dbReference type="EMBL" id="WYJ91638.1"/>
    </source>
</evidence>
<organism evidence="2">
    <name type="scientific">Candidatus Enterococcus clewellii</name>
    <dbReference type="NCBI Taxonomy" id="1834193"/>
    <lineage>
        <taxon>Bacteria</taxon>
        <taxon>Bacillati</taxon>
        <taxon>Bacillota</taxon>
        <taxon>Bacilli</taxon>
        <taxon>Lactobacillales</taxon>
        <taxon>Enterococcaceae</taxon>
        <taxon>Enterococcus</taxon>
    </lineage>
</organism>
<reference evidence="3" key="2">
    <citation type="submission" date="2017-05" db="EMBL/GenBank/DDBJ databases">
        <authorList>
            <consortium name="The Broad Institute Genomics Platform"/>
            <consortium name="The Broad Institute Genomic Center for Infectious Diseases"/>
            <person name="Earl A."/>
            <person name="Manson A."/>
            <person name="Schwartman J."/>
            <person name="Gilmore M."/>
            <person name="Abouelleil A."/>
            <person name="Cao P."/>
            <person name="Chapman S."/>
            <person name="Cusick C."/>
            <person name="Shea T."/>
            <person name="Young S."/>
            <person name="Neafsey D."/>
            <person name="Nusbaum C."/>
            <person name="Birren B."/>
        </authorList>
    </citation>
    <scope>NUCLEOTIDE SEQUENCE</scope>
    <source>
        <strain evidence="3">9E7_DIV0242</strain>
    </source>
</reference>
<reference evidence="3" key="3">
    <citation type="submission" date="2024-03" db="EMBL/GenBank/DDBJ databases">
        <title>The Genome Sequence of Enterococcus sp. DIV0242b.</title>
        <authorList>
            <consortium name="The Broad Institute Genomics Platform"/>
            <consortium name="The Broad Institute Microbial Omics Core"/>
            <consortium name="The Broad Institute Genomic Center for Infectious Diseases"/>
            <person name="Earl A."/>
            <person name="Manson A."/>
            <person name="Gilmore M."/>
            <person name="Schwartman J."/>
            <person name="Shea T."/>
            <person name="Abouelleil A."/>
            <person name="Cao P."/>
            <person name="Chapman S."/>
            <person name="Cusick C."/>
            <person name="Young S."/>
            <person name="Neafsey D."/>
            <person name="Nusbaum C."/>
            <person name="Birren B."/>
        </authorList>
    </citation>
    <scope>NUCLEOTIDE SEQUENCE</scope>
    <source>
        <strain evidence="3">9E7_DIV0242</strain>
    </source>
</reference>
<sequence length="189" mass="21143">MKLVETKIYAQLIVLSDYLLLGLLWVIASLPIVTLVPASTAVLYVMKQWQGGTTGSIFYHFFTGIKKHLVVNMLLSALTVAILAAANLLLQENSQLLLISGYVVSIIYLMFLLSWIDNCSQSEKQSAFRLFEQSSLDVVVAFAGNLLGTILIVLFTLLVFLFPPFIFLFAGAVWKLLQLILSRKRRVIE</sequence>
<dbReference type="RefSeq" id="WP_086350792.1">
    <property type="nucleotide sequence ID" value="NZ_CP147247.1"/>
</dbReference>
<keyword evidence="1" id="KW-1133">Transmembrane helix</keyword>
<protein>
    <submittedName>
        <fullName evidence="2">Uncharacterized protein</fullName>
    </submittedName>
</protein>
<name>A0A242K2V0_9ENTE</name>
<keyword evidence="1" id="KW-0812">Transmembrane</keyword>
<reference evidence="2" key="1">
    <citation type="submission" date="2017-05" db="EMBL/GenBank/DDBJ databases">
        <title>The Genome Sequence of Enterococcus sp. 9E7_DIV0242.</title>
        <authorList>
            <consortium name="The Broad Institute Genomics Platform"/>
            <consortium name="The Broad Institute Genomic Center for Infectious Diseases"/>
            <person name="Earl A."/>
            <person name="Manson A."/>
            <person name="Schwartman J."/>
            <person name="Gilmore M."/>
            <person name="Abouelleil A."/>
            <person name="Cao P."/>
            <person name="Chapman S."/>
            <person name="Cusick C."/>
            <person name="Shea T."/>
            <person name="Young S."/>
            <person name="Neafsey D."/>
            <person name="Nusbaum C."/>
            <person name="Birren B."/>
        </authorList>
    </citation>
    <scope>NUCLEOTIDE SEQUENCE [LARGE SCALE GENOMIC DNA]</scope>
    <source>
        <strain evidence="2">9E7_DIV0242</strain>
    </source>
</reference>
<feature type="transmembrane region" description="Helical" evidence="1">
    <location>
        <begin position="96"/>
        <end position="116"/>
    </location>
</feature>
<dbReference type="Proteomes" id="UP000195141">
    <property type="component" value="Chromosome"/>
</dbReference>
<feature type="transmembrane region" description="Helical" evidence="1">
    <location>
        <begin position="20"/>
        <end position="46"/>
    </location>
</feature>
<dbReference type="EMBL" id="CP147247">
    <property type="protein sequence ID" value="WYJ91638.1"/>
    <property type="molecule type" value="Genomic_DNA"/>
</dbReference>
<proteinExistence type="predicted"/>
<feature type="transmembrane region" description="Helical" evidence="1">
    <location>
        <begin position="69"/>
        <end position="90"/>
    </location>
</feature>
<dbReference type="InterPro" id="IPR006938">
    <property type="entry name" value="DUF624"/>
</dbReference>
<evidence type="ECO:0000256" key="1">
    <source>
        <dbReference type="SAM" id="Phobius"/>
    </source>
</evidence>
<keyword evidence="1" id="KW-0472">Membrane</keyword>
<dbReference type="Pfam" id="PF04854">
    <property type="entry name" value="DUF624"/>
    <property type="match status" value="1"/>
</dbReference>
<dbReference type="EMBL" id="NGMM01000007">
    <property type="protein sequence ID" value="OTP11604.1"/>
    <property type="molecule type" value="Genomic_DNA"/>
</dbReference>
<feature type="transmembrane region" description="Helical" evidence="1">
    <location>
        <begin position="161"/>
        <end position="181"/>
    </location>
</feature>
<dbReference type="AlphaFoldDB" id="A0A242K2V0"/>
<keyword evidence="4" id="KW-1185">Reference proteome</keyword>
<gene>
    <name evidence="3" type="ORF">A5888_003406</name>
    <name evidence="2" type="ORF">A5888_003703</name>
</gene>
<accession>A0A242K2V0</accession>
<evidence type="ECO:0000313" key="4">
    <source>
        <dbReference type="Proteomes" id="UP000195141"/>
    </source>
</evidence>
<dbReference type="OrthoDB" id="2182676at2"/>
<evidence type="ECO:0000313" key="2">
    <source>
        <dbReference type="EMBL" id="OTP11604.1"/>
    </source>
</evidence>